<reference evidence="1" key="1">
    <citation type="journal article" date="2022" name="Int. J. Mol. Sci.">
        <title>Draft Genome of Tanacetum Coccineum: Genomic Comparison of Closely Related Tanacetum-Family Plants.</title>
        <authorList>
            <person name="Yamashiro T."/>
            <person name="Shiraishi A."/>
            <person name="Nakayama K."/>
            <person name="Satake H."/>
        </authorList>
    </citation>
    <scope>NUCLEOTIDE SEQUENCE</scope>
</reference>
<sequence length="171" mass="19348">MADVVQRSSTDACSQEDISSCVCVFYDTSSLNEMVNIKECIFEFHLCLQTYFLQQLKQQSTFIVAAHEKLRNTHMTSRELTLLSAEKGKLCIDFDYMGMTLLQLKLASITIASECSISSTLQPDYGHDCEVVKQRHGNRTVSYHKRFDASEAVQIVVIDIGSERLAEVQLH</sequence>
<name>A0ABQ5FXX1_9ASTR</name>
<accession>A0ABQ5FXX1</accession>
<dbReference type="EMBL" id="BQNB010017832">
    <property type="protein sequence ID" value="GJT67710.1"/>
    <property type="molecule type" value="Genomic_DNA"/>
</dbReference>
<organism evidence="1 2">
    <name type="scientific">Tanacetum coccineum</name>
    <dbReference type="NCBI Taxonomy" id="301880"/>
    <lineage>
        <taxon>Eukaryota</taxon>
        <taxon>Viridiplantae</taxon>
        <taxon>Streptophyta</taxon>
        <taxon>Embryophyta</taxon>
        <taxon>Tracheophyta</taxon>
        <taxon>Spermatophyta</taxon>
        <taxon>Magnoliopsida</taxon>
        <taxon>eudicotyledons</taxon>
        <taxon>Gunneridae</taxon>
        <taxon>Pentapetalae</taxon>
        <taxon>asterids</taxon>
        <taxon>campanulids</taxon>
        <taxon>Asterales</taxon>
        <taxon>Asteraceae</taxon>
        <taxon>Asteroideae</taxon>
        <taxon>Anthemideae</taxon>
        <taxon>Anthemidinae</taxon>
        <taxon>Tanacetum</taxon>
    </lineage>
</organism>
<evidence type="ECO:0000313" key="1">
    <source>
        <dbReference type="EMBL" id="GJT67710.1"/>
    </source>
</evidence>
<evidence type="ECO:0000313" key="2">
    <source>
        <dbReference type="Proteomes" id="UP001151760"/>
    </source>
</evidence>
<keyword evidence="2" id="KW-1185">Reference proteome</keyword>
<dbReference type="Proteomes" id="UP001151760">
    <property type="component" value="Unassembled WGS sequence"/>
</dbReference>
<protein>
    <submittedName>
        <fullName evidence="1">Uncharacterized protein</fullName>
    </submittedName>
</protein>
<gene>
    <name evidence="1" type="ORF">Tco_1019190</name>
</gene>
<reference evidence="1" key="2">
    <citation type="submission" date="2022-01" db="EMBL/GenBank/DDBJ databases">
        <authorList>
            <person name="Yamashiro T."/>
            <person name="Shiraishi A."/>
            <person name="Satake H."/>
            <person name="Nakayama K."/>
        </authorList>
    </citation>
    <scope>NUCLEOTIDE SEQUENCE</scope>
</reference>
<comment type="caution">
    <text evidence="1">The sequence shown here is derived from an EMBL/GenBank/DDBJ whole genome shotgun (WGS) entry which is preliminary data.</text>
</comment>
<proteinExistence type="predicted"/>